<evidence type="ECO:0000256" key="7">
    <source>
        <dbReference type="HAMAP-Rule" id="MF_00159"/>
    </source>
</evidence>
<feature type="domain" description="IspG C-terminal" evidence="9">
    <location>
        <begin position="263"/>
        <end position="349"/>
    </location>
</feature>
<evidence type="ECO:0000256" key="3">
    <source>
        <dbReference type="ARBA" id="ARBA00023002"/>
    </source>
</evidence>
<keyword evidence="5 7" id="KW-0411">Iron-sulfur</keyword>
<reference evidence="10 11" key="1">
    <citation type="submission" date="2017-09" db="EMBL/GenBank/DDBJ databases">
        <title>Depth-based differentiation of microbial function through sediment-hosted aquifers and enrichment of novel symbionts in the deep terrestrial subsurface.</title>
        <authorList>
            <person name="Probst A.J."/>
            <person name="Ladd B."/>
            <person name="Jarett J.K."/>
            <person name="Geller-Mcgrath D.E."/>
            <person name="Sieber C.M."/>
            <person name="Emerson J.B."/>
            <person name="Anantharaman K."/>
            <person name="Thomas B.C."/>
            <person name="Malmstrom R."/>
            <person name="Stieglmeier M."/>
            <person name="Klingl A."/>
            <person name="Woyke T."/>
            <person name="Ryan C.M."/>
            <person name="Banfield J.F."/>
        </authorList>
    </citation>
    <scope>NUCLEOTIDE SEQUENCE [LARGE SCALE GENOMIC DNA]</scope>
    <source>
        <strain evidence="10">CG08_land_8_20_14_0_20_45_16</strain>
    </source>
</reference>
<evidence type="ECO:0000313" key="10">
    <source>
        <dbReference type="EMBL" id="PIS29246.1"/>
    </source>
</evidence>
<dbReference type="Pfam" id="PF26540">
    <property type="entry name" value="GcpE_C"/>
    <property type="match status" value="1"/>
</dbReference>
<dbReference type="InterPro" id="IPR004588">
    <property type="entry name" value="IspG_bac-typ"/>
</dbReference>
<evidence type="ECO:0000256" key="1">
    <source>
        <dbReference type="ARBA" id="ARBA00022485"/>
    </source>
</evidence>
<evidence type="ECO:0000256" key="4">
    <source>
        <dbReference type="ARBA" id="ARBA00023004"/>
    </source>
</evidence>
<evidence type="ECO:0000313" key="11">
    <source>
        <dbReference type="Proteomes" id="UP000231343"/>
    </source>
</evidence>
<dbReference type="Proteomes" id="UP000231343">
    <property type="component" value="Unassembled WGS sequence"/>
</dbReference>
<dbReference type="GO" id="GO:0046429">
    <property type="term" value="F:4-hydroxy-3-methylbut-2-en-1-yl diphosphate synthase activity (ferredoxin)"/>
    <property type="evidence" value="ECO:0007669"/>
    <property type="project" value="UniProtKB-UniRule"/>
</dbReference>
<keyword evidence="2 7" id="KW-0479">Metal-binding</keyword>
<dbReference type="GO" id="GO:0019288">
    <property type="term" value="P:isopentenyl diphosphate biosynthetic process, methylerythritol 4-phosphate pathway"/>
    <property type="evidence" value="ECO:0007669"/>
    <property type="project" value="UniProtKB-UniRule"/>
</dbReference>
<feature type="binding site" evidence="7">
    <location>
        <position position="301"/>
    </location>
    <ligand>
        <name>[4Fe-4S] cluster</name>
        <dbReference type="ChEBI" id="CHEBI:49883"/>
    </ligand>
</feature>
<dbReference type="SUPFAM" id="SSF56014">
    <property type="entry name" value="Nitrite and sulphite reductase 4Fe-4S domain-like"/>
    <property type="match status" value="1"/>
</dbReference>
<dbReference type="InterPro" id="IPR045854">
    <property type="entry name" value="NO2/SO3_Rdtase_4Fe4S_sf"/>
</dbReference>
<keyword evidence="1 7" id="KW-0004">4Fe-4S</keyword>
<evidence type="ECO:0000256" key="2">
    <source>
        <dbReference type="ARBA" id="ARBA00022723"/>
    </source>
</evidence>
<dbReference type="AlphaFoldDB" id="A0A2H0XWD2"/>
<dbReference type="UniPathway" id="UPA00056">
    <property type="reaction ID" value="UER00096"/>
</dbReference>
<comment type="caution">
    <text evidence="10">The sequence shown here is derived from an EMBL/GenBank/DDBJ whole genome shotgun (WGS) entry which is preliminary data.</text>
</comment>
<dbReference type="Gene3D" id="3.20.20.20">
    <property type="entry name" value="Dihydropteroate synthase-like"/>
    <property type="match status" value="1"/>
</dbReference>
<feature type="binding site" evidence="7">
    <location>
        <position position="269"/>
    </location>
    <ligand>
        <name>[4Fe-4S] cluster</name>
        <dbReference type="ChEBI" id="CHEBI:49883"/>
    </ligand>
</feature>
<dbReference type="NCBIfam" id="TIGR00612">
    <property type="entry name" value="ispG_gcpE"/>
    <property type="match status" value="1"/>
</dbReference>
<dbReference type="InterPro" id="IPR058579">
    <property type="entry name" value="IspG_C"/>
</dbReference>
<dbReference type="InterPro" id="IPR016425">
    <property type="entry name" value="IspG_bac"/>
</dbReference>
<dbReference type="GO" id="GO:0051539">
    <property type="term" value="F:4 iron, 4 sulfur cluster binding"/>
    <property type="evidence" value="ECO:0007669"/>
    <property type="project" value="UniProtKB-UniRule"/>
</dbReference>
<organism evidence="10 11">
    <name type="scientific">Candidatus Saganbacteria bacterium CG08_land_8_20_14_0_20_45_16</name>
    <dbReference type="NCBI Taxonomy" id="2014293"/>
    <lineage>
        <taxon>Bacteria</taxon>
        <taxon>Bacillati</taxon>
        <taxon>Saganbacteria</taxon>
    </lineage>
</organism>
<keyword evidence="6 7" id="KW-0414">Isoprene biosynthesis</keyword>
<dbReference type="PANTHER" id="PTHR30454:SF0">
    <property type="entry name" value="4-HYDROXY-3-METHYLBUT-2-EN-1-YL DIPHOSPHATE SYNTHASE (FERREDOXIN), CHLOROPLASTIC"/>
    <property type="match status" value="1"/>
</dbReference>
<dbReference type="EMBL" id="PEYM01000095">
    <property type="protein sequence ID" value="PIS29246.1"/>
    <property type="molecule type" value="Genomic_DNA"/>
</dbReference>
<dbReference type="GO" id="GO:0141197">
    <property type="term" value="F:4-hydroxy-3-methylbut-2-enyl-diphosphate synthase activity (flavodoxin)"/>
    <property type="evidence" value="ECO:0007669"/>
    <property type="project" value="UniProtKB-EC"/>
</dbReference>
<dbReference type="EC" id="1.17.7.3" evidence="7"/>
<feature type="binding site" evidence="7">
    <location>
        <position position="266"/>
    </location>
    <ligand>
        <name>[4Fe-4S] cluster</name>
        <dbReference type="ChEBI" id="CHEBI:49883"/>
    </ligand>
</feature>
<dbReference type="Pfam" id="PF04551">
    <property type="entry name" value="GcpE"/>
    <property type="match status" value="1"/>
</dbReference>
<comment type="cofactor">
    <cofactor evidence="7">
        <name>[4Fe-4S] cluster</name>
        <dbReference type="ChEBI" id="CHEBI:49883"/>
    </cofactor>
    <text evidence="7">Binds 1 [4Fe-4S] cluster.</text>
</comment>
<protein>
    <recommendedName>
        <fullName evidence="7">4-hydroxy-3-methylbut-2-en-1-yl diphosphate synthase (flavodoxin)</fullName>
        <ecNumber evidence="7">1.17.7.3</ecNumber>
    </recommendedName>
    <alternativeName>
        <fullName evidence="7">1-hydroxy-2-methyl-2-(E)-butenyl 4-diphosphate synthase</fullName>
    </alternativeName>
</protein>
<dbReference type="Gene3D" id="3.30.413.10">
    <property type="entry name" value="Sulfite Reductase Hemoprotein, domain 1"/>
    <property type="match status" value="1"/>
</dbReference>
<evidence type="ECO:0000256" key="6">
    <source>
        <dbReference type="ARBA" id="ARBA00023229"/>
    </source>
</evidence>
<dbReference type="PIRSF" id="PIRSF004640">
    <property type="entry name" value="IspG"/>
    <property type="match status" value="1"/>
</dbReference>
<evidence type="ECO:0000259" key="8">
    <source>
        <dbReference type="Pfam" id="PF04551"/>
    </source>
</evidence>
<dbReference type="PANTHER" id="PTHR30454">
    <property type="entry name" value="4-HYDROXY-3-METHYLBUT-2-EN-1-YL DIPHOSPHATE SYNTHASE"/>
    <property type="match status" value="1"/>
</dbReference>
<dbReference type="InterPro" id="IPR011005">
    <property type="entry name" value="Dihydropteroate_synth-like_sf"/>
</dbReference>
<comment type="similarity">
    <text evidence="7">Belongs to the IspG family.</text>
</comment>
<dbReference type="SUPFAM" id="SSF51717">
    <property type="entry name" value="Dihydropteroate synthetase-like"/>
    <property type="match status" value="1"/>
</dbReference>
<comment type="pathway">
    <text evidence="7">Isoprenoid biosynthesis; isopentenyl diphosphate biosynthesis via DXP pathway; isopentenyl diphosphate from 1-deoxy-D-xylulose 5-phosphate: step 5/6.</text>
</comment>
<proteinExistence type="inferred from homology"/>
<dbReference type="NCBIfam" id="NF001540">
    <property type="entry name" value="PRK00366.1"/>
    <property type="match status" value="1"/>
</dbReference>
<dbReference type="InterPro" id="IPR058578">
    <property type="entry name" value="IspG_TIM"/>
</dbReference>
<feature type="binding site" evidence="7">
    <location>
        <position position="308"/>
    </location>
    <ligand>
        <name>[4Fe-4S] cluster</name>
        <dbReference type="ChEBI" id="CHEBI:49883"/>
    </ligand>
</feature>
<sequence>MFFRNKTKKIKVGSVEIGGGAPISVQSMTKTKTSDIDATVKQIHELEKAGCQIVRSAVPDQEAALALKEIKKQINIPLVADIHFNHTYAIMAAEARVDKLRINPGNIGDPEKIKAVVDAAKAHNIPIRIGVNSGSLDKKIKEKHNGHVTAQGLVESALDNVKLLEKLKFTDIAISIKATSVPMTIEAYQLISNKCKYPLHVGITEAGIPKIGVIKSAVGIGAILAQGIGDTIRVSLSGNPVEEVLVGRQILKDLELISKGITIISCPTCGRVSIDVVKIAAEVEAKTRDIKQPLKVAIMGCEVNGPGEAAEADIGLAGGKRFGLIFRQGKIVKKVAEAEMVQSLLDEIARFRRTGGIIND</sequence>
<evidence type="ECO:0000259" key="9">
    <source>
        <dbReference type="Pfam" id="PF26540"/>
    </source>
</evidence>
<dbReference type="GO" id="GO:0016114">
    <property type="term" value="P:terpenoid biosynthetic process"/>
    <property type="evidence" value="ECO:0007669"/>
    <property type="project" value="InterPro"/>
</dbReference>
<keyword evidence="3 7" id="KW-0560">Oxidoreductase</keyword>
<keyword evidence="4 7" id="KW-0408">Iron</keyword>
<gene>
    <name evidence="7" type="primary">ispG</name>
    <name evidence="10" type="ORF">COT42_05975</name>
</gene>
<evidence type="ECO:0000256" key="5">
    <source>
        <dbReference type="ARBA" id="ARBA00023014"/>
    </source>
</evidence>
<dbReference type="HAMAP" id="MF_00159">
    <property type="entry name" value="IspG"/>
    <property type="match status" value="1"/>
</dbReference>
<feature type="domain" description="IspG TIM-barrel" evidence="8">
    <location>
        <begin position="7"/>
        <end position="247"/>
    </location>
</feature>
<accession>A0A2H0XWD2</accession>
<dbReference type="GO" id="GO:0005506">
    <property type="term" value="F:iron ion binding"/>
    <property type="evidence" value="ECO:0007669"/>
    <property type="project" value="InterPro"/>
</dbReference>
<comment type="catalytic activity">
    <reaction evidence="7">
        <text>(2E)-4-hydroxy-3-methylbut-2-enyl diphosphate + oxidized [flavodoxin] + H2O + 2 H(+) = 2-C-methyl-D-erythritol 2,4-cyclic diphosphate + reduced [flavodoxin]</text>
        <dbReference type="Rhea" id="RHEA:43604"/>
        <dbReference type="Rhea" id="RHEA-COMP:10622"/>
        <dbReference type="Rhea" id="RHEA-COMP:10623"/>
        <dbReference type="ChEBI" id="CHEBI:15377"/>
        <dbReference type="ChEBI" id="CHEBI:15378"/>
        <dbReference type="ChEBI" id="CHEBI:57618"/>
        <dbReference type="ChEBI" id="CHEBI:58210"/>
        <dbReference type="ChEBI" id="CHEBI:58483"/>
        <dbReference type="ChEBI" id="CHEBI:128753"/>
        <dbReference type="EC" id="1.17.7.3"/>
    </reaction>
</comment>
<dbReference type="FunFam" id="3.20.20.20:FF:000001">
    <property type="entry name" value="4-hydroxy-3-methylbut-2-en-1-yl diphosphate synthase (flavodoxin)"/>
    <property type="match status" value="1"/>
</dbReference>
<comment type="function">
    <text evidence="7">Converts 2C-methyl-D-erythritol 2,4-cyclodiphosphate (ME-2,4cPP) into 1-hydroxy-2-methyl-2-(E)-butenyl 4-diphosphate.</text>
</comment>
<name>A0A2H0XWD2_UNCSA</name>